<dbReference type="Proteomes" id="UP000509327">
    <property type="component" value="Chromosome"/>
</dbReference>
<organism evidence="2 4">
    <name type="scientific">Paenibacillus barcinonensis</name>
    <dbReference type="NCBI Taxonomy" id="198119"/>
    <lineage>
        <taxon>Bacteria</taxon>
        <taxon>Bacillati</taxon>
        <taxon>Bacillota</taxon>
        <taxon>Bacilli</taxon>
        <taxon>Bacillales</taxon>
        <taxon>Paenibacillaceae</taxon>
        <taxon>Paenibacillus</taxon>
    </lineage>
</organism>
<dbReference type="InterPro" id="IPR036689">
    <property type="entry name" value="ESAT-6-like_sf"/>
</dbReference>
<keyword evidence="1" id="KW-0175">Coiled coil</keyword>
<reference evidence="3 5" key="2">
    <citation type="submission" date="2020-06" db="EMBL/GenBank/DDBJ databases">
        <title>Complete genome of Paenibacillus barcinonensis KACC11450.</title>
        <authorList>
            <person name="Kim M."/>
            <person name="Park Y.-J."/>
            <person name="Shin J.-H."/>
        </authorList>
    </citation>
    <scope>NUCLEOTIDE SEQUENCE [LARGE SCALE GENOMIC DNA]</scope>
    <source>
        <strain evidence="3 5">KACC11450</strain>
    </source>
</reference>
<reference evidence="2 4" key="1">
    <citation type="submission" date="2018-06" db="EMBL/GenBank/DDBJ databases">
        <title>Genomic Encyclopedia of Type Strains, Phase III (KMG-III): the genomes of soil and plant-associated and newly described type strains.</title>
        <authorList>
            <person name="Whitman W."/>
        </authorList>
    </citation>
    <scope>NUCLEOTIDE SEQUENCE [LARGE SCALE GENOMIC DNA]</scope>
    <source>
        <strain evidence="2 4">CECT 7022</strain>
    </source>
</reference>
<dbReference type="AlphaFoldDB" id="A0A2V4VGK3"/>
<dbReference type="OrthoDB" id="2635929at2"/>
<evidence type="ECO:0000313" key="4">
    <source>
        <dbReference type="Proteomes" id="UP000247790"/>
    </source>
</evidence>
<evidence type="ECO:0000313" key="5">
    <source>
        <dbReference type="Proteomes" id="UP000509327"/>
    </source>
</evidence>
<evidence type="ECO:0000313" key="3">
    <source>
        <dbReference type="EMBL" id="QKS59043.1"/>
    </source>
</evidence>
<dbReference type="SUPFAM" id="SSF140453">
    <property type="entry name" value="EsxAB dimer-like"/>
    <property type="match status" value="1"/>
</dbReference>
<feature type="coiled-coil region" evidence="1">
    <location>
        <begin position="8"/>
        <end position="38"/>
    </location>
</feature>
<name>A0A2V4VGK3_PAEBA</name>
<evidence type="ECO:0000313" key="2">
    <source>
        <dbReference type="EMBL" id="PYE47868.1"/>
    </source>
</evidence>
<dbReference type="EMBL" id="CP054614">
    <property type="protein sequence ID" value="QKS59043.1"/>
    <property type="molecule type" value="Genomic_DNA"/>
</dbReference>
<sequence length="101" mass="12078">MGRISVSLSDLRRAVQQCEQLQERLMQQEQKMRSIHSRLEQDWAGNAATTLGFKMQSFLNGTSSRMDELEAHKEALRRYIHRMEEADREDHRDYREHSMLR</sequence>
<gene>
    <name evidence="2" type="ORF">DFQ00_111167</name>
    <name evidence="3" type="ORF">HUB98_24425</name>
</gene>
<evidence type="ECO:0000256" key="1">
    <source>
        <dbReference type="SAM" id="Coils"/>
    </source>
</evidence>
<dbReference type="EMBL" id="QJSW01000011">
    <property type="protein sequence ID" value="PYE47868.1"/>
    <property type="molecule type" value="Genomic_DNA"/>
</dbReference>
<accession>A0A2V4VGK3</accession>
<dbReference type="Gene3D" id="1.10.287.1060">
    <property type="entry name" value="ESAT-6-like"/>
    <property type="match status" value="1"/>
</dbReference>
<keyword evidence="5" id="KW-1185">Reference proteome</keyword>
<protein>
    <submittedName>
        <fullName evidence="2">WXG100 family type VII secretion target</fullName>
    </submittedName>
</protein>
<proteinExistence type="predicted"/>
<dbReference type="RefSeq" id="WP_110897779.1">
    <property type="nucleotide sequence ID" value="NZ_CP054614.1"/>
</dbReference>
<dbReference type="Proteomes" id="UP000247790">
    <property type="component" value="Unassembled WGS sequence"/>
</dbReference>